<dbReference type="Proteomes" id="UP000182987">
    <property type="component" value="Chromosome"/>
</dbReference>
<evidence type="ECO:0000259" key="10">
    <source>
        <dbReference type="Pfam" id="PF02878"/>
    </source>
</evidence>
<dbReference type="CDD" id="cd05802">
    <property type="entry name" value="GlmM"/>
    <property type="match status" value="1"/>
</dbReference>
<dbReference type="SUPFAM" id="SSF55957">
    <property type="entry name" value="Phosphoglucomutase, C-terminal domain"/>
    <property type="match status" value="1"/>
</dbReference>
<feature type="domain" description="Alpha-D-phosphohexomutase alpha/beta/alpha" evidence="10">
    <location>
        <begin position="4"/>
        <end position="153"/>
    </location>
</feature>
<dbReference type="InterPro" id="IPR005841">
    <property type="entry name" value="Alpha-D-phosphohexomutase_SF"/>
</dbReference>
<evidence type="ECO:0000259" key="9">
    <source>
        <dbReference type="Pfam" id="PF00408"/>
    </source>
</evidence>
<dbReference type="PATRIC" id="fig|1440763.5.peg.3863"/>
<dbReference type="Pfam" id="PF02880">
    <property type="entry name" value="PGM_PMM_III"/>
    <property type="match status" value="1"/>
</dbReference>
<dbReference type="NCBIfam" id="TIGR01455">
    <property type="entry name" value="glmM"/>
    <property type="match status" value="1"/>
</dbReference>
<feature type="domain" description="Alpha-D-phosphohexomutase C-terminal" evidence="9">
    <location>
        <begin position="391"/>
        <end position="457"/>
    </location>
</feature>
<dbReference type="RefSeq" id="WP_046969239.1">
    <property type="nucleotide sequence ID" value="NZ_CP017480.1"/>
</dbReference>
<dbReference type="EC" id="5.4.2.10" evidence="6 8"/>
<feature type="domain" description="Alpha-D-phosphohexomutase alpha/beta/alpha" evidence="11">
    <location>
        <begin position="175"/>
        <end position="272"/>
    </location>
</feature>
<keyword evidence="2 6" id="KW-0597">Phosphoprotein</keyword>
<feature type="binding site" description="via phosphate group" evidence="6">
    <location>
        <position position="120"/>
    </location>
    <ligand>
        <name>Mg(2+)</name>
        <dbReference type="ChEBI" id="CHEBI:18420"/>
    </ligand>
</feature>
<evidence type="ECO:0000256" key="7">
    <source>
        <dbReference type="RuleBase" id="RU004326"/>
    </source>
</evidence>
<dbReference type="Pfam" id="PF02879">
    <property type="entry name" value="PGM_PMM_II"/>
    <property type="match status" value="1"/>
</dbReference>
<dbReference type="InterPro" id="IPR050060">
    <property type="entry name" value="Phosphoglucosamine_mutase"/>
</dbReference>
<evidence type="ECO:0000256" key="2">
    <source>
        <dbReference type="ARBA" id="ARBA00022553"/>
    </source>
</evidence>
<dbReference type="Gene3D" id="3.40.120.10">
    <property type="entry name" value="Alpha-D-Glucose-1,6-Bisphosphate, subunit A, domain 3"/>
    <property type="match status" value="3"/>
</dbReference>
<dbReference type="PROSITE" id="PS00710">
    <property type="entry name" value="PGM_PMM"/>
    <property type="match status" value="1"/>
</dbReference>
<comment type="catalytic activity">
    <reaction evidence="6 8">
        <text>alpha-D-glucosamine 1-phosphate = D-glucosamine 6-phosphate</text>
        <dbReference type="Rhea" id="RHEA:23424"/>
        <dbReference type="ChEBI" id="CHEBI:58516"/>
        <dbReference type="ChEBI" id="CHEBI:58725"/>
        <dbReference type="EC" id="5.4.2.10"/>
    </reaction>
</comment>
<dbReference type="PANTHER" id="PTHR42946">
    <property type="entry name" value="PHOSPHOHEXOSE MUTASE"/>
    <property type="match status" value="1"/>
</dbReference>
<dbReference type="InterPro" id="IPR005845">
    <property type="entry name" value="A-D-PHexomutase_a/b/a-II"/>
</dbReference>
<evidence type="ECO:0000256" key="8">
    <source>
        <dbReference type="RuleBase" id="RU004327"/>
    </source>
</evidence>
<keyword evidence="5 6" id="KW-0413">Isomerase</keyword>
<protein>
    <recommendedName>
        <fullName evidence="6 8">Phosphoglucosamine mutase</fullName>
        <ecNumber evidence="6 8">5.4.2.10</ecNumber>
    </recommendedName>
</protein>
<feature type="domain" description="Alpha-D-phosphohexomutase alpha/beta/alpha" evidence="12">
    <location>
        <begin position="276"/>
        <end position="382"/>
    </location>
</feature>
<dbReference type="Gene3D" id="3.30.310.50">
    <property type="entry name" value="Alpha-D-phosphohexomutase, C-terminal domain"/>
    <property type="match status" value="1"/>
</dbReference>
<dbReference type="InterPro" id="IPR005844">
    <property type="entry name" value="A-D-PHexomutase_a/b/a-I"/>
</dbReference>
<dbReference type="InterPro" id="IPR005843">
    <property type="entry name" value="A-D-PHexomutase_C"/>
</dbReference>
<dbReference type="GO" id="GO:0000287">
    <property type="term" value="F:magnesium ion binding"/>
    <property type="evidence" value="ECO:0007669"/>
    <property type="project" value="UniProtKB-UniRule"/>
</dbReference>
<name>A0A0G9H383_9GAMM</name>
<feature type="modified residue" description="Phosphoserine" evidence="6">
    <location>
        <position position="120"/>
    </location>
</feature>
<dbReference type="InterPro" id="IPR036900">
    <property type="entry name" value="A-D-PHexomutase_C_sf"/>
</dbReference>
<dbReference type="GO" id="GO:0005829">
    <property type="term" value="C:cytosol"/>
    <property type="evidence" value="ECO:0007669"/>
    <property type="project" value="TreeGrafter"/>
</dbReference>
<feature type="binding site" evidence="6">
    <location>
        <position position="261"/>
    </location>
    <ligand>
        <name>Mg(2+)</name>
        <dbReference type="ChEBI" id="CHEBI:18420"/>
    </ligand>
</feature>
<dbReference type="PANTHER" id="PTHR42946:SF1">
    <property type="entry name" value="PHOSPHOGLUCOMUTASE (ALPHA-D-GLUCOSE-1,6-BISPHOSPHATE-DEPENDENT)"/>
    <property type="match status" value="1"/>
</dbReference>
<dbReference type="FunFam" id="3.40.120.10:FF:000001">
    <property type="entry name" value="Phosphoglucosamine mutase"/>
    <property type="match status" value="1"/>
</dbReference>
<dbReference type="InterPro" id="IPR016066">
    <property type="entry name" value="A-D-PHexomutase_CS"/>
</dbReference>
<dbReference type="NCBIfam" id="NF008139">
    <property type="entry name" value="PRK10887.1"/>
    <property type="match status" value="1"/>
</dbReference>
<evidence type="ECO:0000256" key="1">
    <source>
        <dbReference type="ARBA" id="ARBA00010231"/>
    </source>
</evidence>
<comment type="function">
    <text evidence="6 8">Catalyzes the conversion of glucosamine-6-phosphate to glucosamine-1-phosphate.</text>
</comment>
<dbReference type="FunFam" id="3.30.310.50:FF:000001">
    <property type="entry name" value="Phosphoglucosamine mutase"/>
    <property type="match status" value="1"/>
</dbReference>
<keyword evidence="4 6" id="KW-0460">Magnesium</keyword>
<evidence type="ECO:0000259" key="11">
    <source>
        <dbReference type="Pfam" id="PF02879"/>
    </source>
</evidence>
<dbReference type="GO" id="GO:0004615">
    <property type="term" value="F:phosphomannomutase activity"/>
    <property type="evidence" value="ECO:0007669"/>
    <property type="project" value="TreeGrafter"/>
</dbReference>
<feature type="binding site" evidence="6">
    <location>
        <position position="259"/>
    </location>
    <ligand>
        <name>Mg(2+)</name>
        <dbReference type="ChEBI" id="CHEBI:18420"/>
    </ligand>
</feature>
<feature type="binding site" evidence="6">
    <location>
        <position position="263"/>
    </location>
    <ligand>
        <name>Mg(2+)</name>
        <dbReference type="ChEBI" id="CHEBI:18420"/>
    </ligand>
</feature>
<comment type="similarity">
    <text evidence="1 6 7">Belongs to the phosphohexose mutase family.</text>
</comment>
<dbReference type="EMBL" id="CP017480">
    <property type="protein sequence ID" value="APG05999.1"/>
    <property type="molecule type" value="Genomic_DNA"/>
</dbReference>
<evidence type="ECO:0000256" key="5">
    <source>
        <dbReference type="ARBA" id="ARBA00023235"/>
    </source>
</evidence>
<dbReference type="Pfam" id="PF00408">
    <property type="entry name" value="PGM_PMM_IV"/>
    <property type="match status" value="1"/>
</dbReference>
<evidence type="ECO:0000313" key="13">
    <source>
        <dbReference type="EMBL" id="APG05999.1"/>
    </source>
</evidence>
<dbReference type="Pfam" id="PF02878">
    <property type="entry name" value="PGM_PMM_I"/>
    <property type="match status" value="1"/>
</dbReference>
<dbReference type="FunFam" id="3.40.120.10:FF:000003">
    <property type="entry name" value="Phosphoglucosamine mutase"/>
    <property type="match status" value="1"/>
</dbReference>
<dbReference type="HAMAP" id="MF_01554_B">
    <property type="entry name" value="GlmM_B"/>
    <property type="match status" value="1"/>
</dbReference>
<dbReference type="GO" id="GO:0006048">
    <property type="term" value="P:UDP-N-acetylglucosamine biosynthetic process"/>
    <property type="evidence" value="ECO:0007669"/>
    <property type="project" value="TreeGrafter"/>
</dbReference>
<gene>
    <name evidence="6" type="primary">glmM</name>
    <name evidence="13" type="ORF">BJI69_20240</name>
</gene>
<dbReference type="InterPro" id="IPR006352">
    <property type="entry name" value="GlmM_bact"/>
</dbReference>
<comment type="cofactor">
    <cofactor evidence="6">
        <name>Mg(2+)</name>
        <dbReference type="ChEBI" id="CHEBI:18420"/>
    </cofactor>
    <text evidence="6">Binds 1 Mg(2+) ion per subunit.</text>
</comment>
<evidence type="ECO:0000259" key="12">
    <source>
        <dbReference type="Pfam" id="PF02880"/>
    </source>
</evidence>
<sequence>MSERKYFGTDGIRGHVGTYPISADFILRLGRALGAVLARRRAADNRGPNAGPDRRDHGRKVTVVIGKDTRVSGYMFESALEAGLVASGADVRLLGPMPTPAVAFLTRSLRADAGIVISASHNPHQDNGIKFFSGQGEKLDDALEAEIEAELDAEFVTVASEALGKASRIDDAVTRYAEFCKSTVADEFTLNGLSVVLDCAHGATYQVAPKVFRELGADVSTIGAEPNGLNINHGVGSTDPDALARAVVDRGADLGIAFDGDGDRVRIVDRDGTVTDGDDMLYVIARHWKRRGNLPGPVVGTLMSNYGLQRALKQMEIPFIRANVGDRYVLQQLKEHGGVLGGETSGHVLCLDRFTTGDGIVAALALLEALADDNETFADARAGLVKLPQTMLNVRVEGAKAALGSESVKQVLEEVEAVLEGRGRVVLRASGTEPLVRVTIEAADAAEVERLAARLADAVKSAAQATA</sequence>
<keyword evidence="3 6" id="KW-0479">Metal-binding</keyword>
<evidence type="ECO:0000256" key="3">
    <source>
        <dbReference type="ARBA" id="ARBA00022723"/>
    </source>
</evidence>
<dbReference type="GO" id="GO:0005975">
    <property type="term" value="P:carbohydrate metabolic process"/>
    <property type="evidence" value="ECO:0007669"/>
    <property type="project" value="InterPro"/>
</dbReference>
<dbReference type="InterPro" id="IPR005846">
    <property type="entry name" value="A-D-PHexomutase_a/b/a-III"/>
</dbReference>
<dbReference type="STRING" id="1440763.BJI69_20240"/>
<organism evidence="13 14">
    <name type="scientific">Luteibacter rhizovicinus DSM 16549</name>
    <dbReference type="NCBI Taxonomy" id="1440763"/>
    <lineage>
        <taxon>Bacteria</taxon>
        <taxon>Pseudomonadati</taxon>
        <taxon>Pseudomonadota</taxon>
        <taxon>Gammaproteobacteria</taxon>
        <taxon>Lysobacterales</taxon>
        <taxon>Rhodanobacteraceae</taxon>
        <taxon>Luteibacter</taxon>
    </lineage>
</organism>
<evidence type="ECO:0000313" key="14">
    <source>
        <dbReference type="Proteomes" id="UP000182987"/>
    </source>
</evidence>
<dbReference type="PRINTS" id="PR00509">
    <property type="entry name" value="PGMPMM"/>
</dbReference>
<dbReference type="GO" id="GO:0009252">
    <property type="term" value="P:peptidoglycan biosynthetic process"/>
    <property type="evidence" value="ECO:0007669"/>
    <property type="project" value="UniProtKB-ARBA"/>
</dbReference>
<dbReference type="GO" id="GO:0008966">
    <property type="term" value="F:phosphoglucosamine mutase activity"/>
    <property type="evidence" value="ECO:0007669"/>
    <property type="project" value="UniProtKB-UniRule"/>
</dbReference>
<dbReference type="InterPro" id="IPR016055">
    <property type="entry name" value="A-D-PHexomutase_a/b/a-I/II/III"/>
</dbReference>
<feature type="active site" description="Phosphoserine intermediate" evidence="6">
    <location>
        <position position="120"/>
    </location>
</feature>
<dbReference type="AlphaFoldDB" id="A0A0G9H383"/>
<proteinExistence type="inferred from homology"/>
<reference evidence="14" key="1">
    <citation type="submission" date="2016-09" db="EMBL/GenBank/DDBJ databases">
        <authorList>
            <person name="Lysoe E."/>
        </authorList>
    </citation>
    <scope>NUCLEOTIDE SEQUENCE [LARGE SCALE GENOMIC DNA]</scope>
    <source>
        <strain evidence="14">LJ96T</strain>
    </source>
</reference>
<dbReference type="OrthoDB" id="9803322at2"/>
<dbReference type="KEGG" id="lrz:BJI69_20240"/>
<comment type="PTM">
    <text evidence="6">Activated by phosphorylation.</text>
</comment>
<accession>A0A0G9H383</accession>
<keyword evidence="14" id="KW-1185">Reference proteome</keyword>
<dbReference type="SUPFAM" id="SSF53738">
    <property type="entry name" value="Phosphoglucomutase, first 3 domains"/>
    <property type="match status" value="3"/>
</dbReference>
<evidence type="ECO:0000256" key="6">
    <source>
        <dbReference type="HAMAP-Rule" id="MF_01554"/>
    </source>
</evidence>
<evidence type="ECO:0000256" key="4">
    <source>
        <dbReference type="ARBA" id="ARBA00022842"/>
    </source>
</evidence>